<keyword evidence="3" id="KW-0732">Signal</keyword>
<dbReference type="InterPro" id="IPR036420">
    <property type="entry name" value="BRCT_dom_sf"/>
</dbReference>
<evidence type="ECO:0008006" key="8">
    <source>
        <dbReference type="Google" id="ProtNLM"/>
    </source>
</evidence>
<feature type="domain" description="BRCT" evidence="4">
    <location>
        <begin position="962"/>
        <end position="1043"/>
    </location>
</feature>
<dbReference type="SUPFAM" id="SSF53850">
    <property type="entry name" value="Periplasmic binding protein-like II"/>
    <property type="match status" value="2"/>
</dbReference>
<reference evidence="6" key="1">
    <citation type="submission" date="2022-03" db="EMBL/GenBank/DDBJ databases">
        <authorList>
            <person name="Martin H S."/>
        </authorList>
    </citation>
    <scope>NUCLEOTIDE SEQUENCE</scope>
</reference>
<evidence type="ECO:0000313" key="6">
    <source>
        <dbReference type="EMBL" id="CAH2062414.1"/>
    </source>
</evidence>
<dbReference type="PRINTS" id="PR01415">
    <property type="entry name" value="ANKYRIN"/>
</dbReference>
<keyword evidence="7" id="KW-1185">Reference proteome</keyword>
<dbReference type="CDD" id="cd13529">
    <property type="entry name" value="PBP2_transferrin"/>
    <property type="match status" value="1"/>
</dbReference>
<dbReference type="SMART" id="SM00248">
    <property type="entry name" value="ANK"/>
    <property type="match status" value="3"/>
</dbReference>
<feature type="domain" description="BRCT" evidence="4">
    <location>
        <begin position="1077"/>
        <end position="1190"/>
    </location>
</feature>
<dbReference type="SUPFAM" id="SSF52113">
    <property type="entry name" value="BRCT domain"/>
    <property type="match status" value="1"/>
</dbReference>
<dbReference type="PANTHER" id="PTHR11485:SF54">
    <property type="entry name" value="TRANSFERRIN"/>
    <property type="match status" value="1"/>
</dbReference>
<evidence type="ECO:0000259" key="5">
    <source>
        <dbReference type="PROSITE" id="PS51408"/>
    </source>
</evidence>
<dbReference type="InterPro" id="IPR002110">
    <property type="entry name" value="Ankyrin_rpt"/>
</dbReference>
<dbReference type="PROSITE" id="PS51408">
    <property type="entry name" value="TRANSFERRIN_LIKE_4"/>
    <property type="match status" value="2"/>
</dbReference>
<feature type="repeat" description="ANK" evidence="1">
    <location>
        <begin position="858"/>
        <end position="890"/>
    </location>
</feature>
<feature type="signal peptide" evidence="3">
    <location>
        <begin position="1"/>
        <end position="19"/>
    </location>
</feature>
<sequence length="1190" mass="131780">MNFLCQLVFFLLCINVVVLQGPGSGQNGNLRLCIVEGRGPYKRGAKYCPVLDEENSGIECVLGTDRLDCLRRISKGTVDFGVFSPEDLVAAQWASVDVLVTDEIRHRDREFERSVVAVVNKRILPDSAAPLSSILRNSSLCHPGVGVDDLRPLSDTLAGYLESLVISRSCEPDLSLSENRIKAVADFFGRACKAGPWVPDGARDAQLKAKYPSLCAACRTTCSKSDRYWGDGGALACLAEGAGDVMWSELDDVIAYFQLKVAPTAGSLSTDHLAYLCRDGTWQPLANNTQPCVWLNRPWPVVVAKRKAAAAVSALVSTISSNAAAVDPHWRGALAALLELRAAPKALRPSRVPLDHLATARGFREAYSQSGCDPPRHITVCTKSLLEKNKCEWLSEAGAVYGITPPVQCTIRESERDCMDSVRKGDSDVVIADSDWLVAGMRDYSLTAVLHEATPIVEKAGTVVAYARRGAMLEKMADLRGKRAAFPRFDGLAWHSVARYLADRLGVPCDRFVGFFGEVCAPGIVGSDAPQETVELLTKGCLKGGAGSSDELTALRSLVEGRSDVAFLSMKTFNKYKANIIHEPWAQAGVEIAPICPEENKKYCFISWSNLGHIFASSNSSHMRRQEIINVFTKLDQLFGKHQPFHNAMFSMYGAFNHKMDVLFHNNTKGLATDAMLNMYPYDKIPLSFERALSNVKNDACQTADLVFSSSFSAAPIFLIYVASLVLYDRLEACIESAKELDKIFAPFKNDTNVLQSSNVDSISSNVNKKKGTIKPAASKADDKENSKTSALSKKKVINQNPNMSLLSAASSSKHNKTNEKRNNKGETALHVACRLCKIDKVVELLNEGANPNTKDNAGWTPLHEVVQNGRLDLVKILLQHNTLVNVPGQGNETPLHEAVRYNHRDIVEELVRHGADLHARNSKGETPTELASTEIKRILETAAENLLQTQGANVTHISHLQTELDFEDIRIYCVSQYRTVHNKLKSLVKHHSNLHIEAKFTKKVTHLIVDTEDEGICTPSLDVLQGIVYGIWILSSQWVTESNEDILQQFNTYEVKGVGTTKFKGPENARFNKYKQLPGLFNGCHFYLHNFNTKYEISKTIVLNKTILSKLITDAEGVVLRRVPNPESIPESEKLVPYHAKKGSKLEICSHYIIFKDMYEPMYNMRHFKALPIGWLMECIEKYELCEPE</sequence>
<feature type="chain" id="PRO_5047356111" description="Transferrin" evidence="3">
    <location>
        <begin position="20"/>
        <end position="1190"/>
    </location>
</feature>
<dbReference type="Gene3D" id="1.25.40.20">
    <property type="entry name" value="Ankyrin repeat-containing domain"/>
    <property type="match status" value="1"/>
</dbReference>
<dbReference type="Gene3D" id="3.40.50.10190">
    <property type="entry name" value="BRCT domain"/>
    <property type="match status" value="2"/>
</dbReference>
<dbReference type="Pfam" id="PF12796">
    <property type="entry name" value="Ank_2"/>
    <property type="match status" value="1"/>
</dbReference>
<keyword evidence="1" id="KW-0040">ANK repeat</keyword>
<feature type="repeat" description="ANK" evidence="1">
    <location>
        <begin position="825"/>
        <end position="857"/>
    </location>
</feature>
<dbReference type="InterPro" id="IPR036770">
    <property type="entry name" value="Ankyrin_rpt-contain_sf"/>
</dbReference>
<organism evidence="6 7">
    <name type="scientific">Iphiclides podalirius</name>
    <name type="common">scarce swallowtail</name>
    <dbReference type="NCBI Taxonomy" id="110791"/>
    <lineage>
        <taxon>Eukaryota</taxon>
        <taxon>Metazoa</taxon>
        <taxon>Ecdysozoa</taxon>
        <taxon>Arthropoda</taxon>
        <taxon>Hexapoda</taxon>
        <taxon>Insecta</taxon>
        <taxon>Pterygota</taxon>
        <taxon>Neoptera</taxon>
        <taxon>Endopterygota</taxon>
        <taxon>Lepidoptera</taxon>
        <taxon>Glossata</taxon>
        <taxon>Ditrysia</taxon>
        <taxon>Papilionoidea</taxon>
        <taxon>Papilionidae</taxon>
        <taxon>Papilioninae</taxon>
        <taxon>Iphiclides</taxon>
    </lineage>
</organism>
<feature type="region of interest" description="Disordered" evidence="2">
    <location>
        <begin position="771"/>
        <end position="795"/>
    </location>
</feature>
<dbReference type="Pfam" id="PF00533">
    <property type="entry name" value="BRCT"/>
    <property type="match status" value="1"/>
</dbReference>
<dbReference type="SUPFAM" id="SSF48403">
    <property type="entry name" value="Ankyrin repeat"/>
    <property type="match status" value="1"/>
</dbReference>
<proteinExistence type="predicted"/>
<dbReference type="Proteomes" id="UP000837857">
    <property type="component" value="Chromosome 29"/>
</dbReference>
<dbReference type="PROSITE" id="PS50172">
    <property type="entry name" value="BRCT"/>
    <property type="match status" value="2"/>
</dbReference>
<dbReference type="SMART" id="SM00094">
    <property type="entry name" value="TR_FER"/>
    <property type="match status" value="1"/>
</dbReference>
<dbReference type="PANTHER" id="PTHR11485">
    <property type="entry name" value="TRANSFERRIN"/>
    <property type="match status" value="1"/>
</dbReference>
<feature type="domain" description="Transferrin-like" evidence="5">
    <location>
        <begin position="30"/>
        <end position="368"/>
    </location>
</feature>
<evidence type="ECO:0000256" key="2">
    <source>
        <dbReference type="SAM" id="MobiDB-lite"/>
    </source>
</evidence>
<dbReference type="SMART" id="SM00292">
    <property type="entry name" value="BRCT"/>
    <property type="match status" value="2"/>
</dbReference>
<dbReference type="Pfam" id="PF00405">
    <property type="entry name" value="Transferrin"/>
    <property type="match status" value="2"/>
</dbReference>
<feature type="domain" description="Transferrin-like" evidence="5">
    <location>
        <begin position="378"/>
        <end position="698"/>
    </location>
</feature>
<dbReference type="PROSITE" id="PS50297">
    <property type="entry name" value="ANK_REP_REGION"/>
    <property type="match status" value="3"/>
</dbReference>
<protein>
    <recommendedName>
        <fullName evidence="8">Transferrin</fullName>
    </recommendedName>
</protein>
<feature type="non-terminal residue" evidence="6">
    <location>
        <position position="1"/>
    </location>
</feature>
<evidence type="ECO:0000256" key="1">
    <source>
        <dbReference type="PROSITE-ProRule" id="PRU00023"/>
    </source>
</evidence>
<dbReference type="PROSITE" id="PS50088">
    <property type="entry name" value="ANK_REPEAT"/>
    <property type="match status" value="3"/>
</dbReference>
<dbReference type="Gene3D" id="3.40.190.10">
    <property type="entry name" value="Periplasmic binding protein-like II"/>
    <property type="match status" value="3"/>
</dbReference>
<evidence type="ECO:0000256" key="3">
    <source>
        <dbReference type="SAM" id="SignalP"/>
    </source>
</evidence>
<dbReference type="PRINTS" id="PR00422">
    <property type="entry name" value="TRANSFERRIN"/>
</dbReference>
<gene>
    <name evidence="6" type="ORF">IPOD504_LOCUS11959</name>
</gene>
<evidence type="ECO:0000259" key="4">
    <source>
        <dbReference type="PROSITE" id="PS50172"/>
    </source>
</evidence>
<name>A0ABN8IRU0_9NEOP</name>
<dbReference type="EMBL" id="OW152841">
    <property type="protein sequence ID" value="CAH2062414.1"/>
    <property type="molecule type" value="Genomic_DNA"/>
</dbReference>
<feature type="repeat" description="ANK" evidence="1">
    <location>
        <begin position="891"/>
        <end position="923"/>
    </location>
</feature>
<evidence type="ECO:0000313" key="7">
    <source>
        <dbReference type="Proteomes" id="UP000837857"/>
    </source>
</evidence>
<dbReference type="InterPro" id="IPR001156">
    <property type="entry name" value="Transferrin-like_dom"/>
</dbReference>
<accession>A0ABN8IRU0</accession>
<dbReference type="InterPro" id="IPR001357">
    <property type="entry name" value="BRCT_dom"/>
</dbReference>